<keyword evidence="2" id="KW-1185">Reference proteome</keyword>
<gene>
    <name evidence="1" type="ORF">OIU84_023183</name>
</gene>
<dbReference type="Proteomes" id="UP001162972">
    <property type="component" value="Chromosome 1"/>
</dbReference>
<reference evidence="1 2" key="1">
    <citation type="journal article" date="2023" name="Int. J. Mol. Sci.">
        <title>De Novo Assembly and Annotation of 11 Diverse Shrub Willow (Salix) Genomes Reveals Novel Gene Organization in Sex-Linked Regions.</title>
        <authorList>
            <person name="Hyden B."/>
            <person name="Feng K."/>
            <person name="Yates T.B."/>
            <person name="Jawdy S."/>
            <person name="Cereghino C."/>
            <person name="Smart L.B."/>
            <person name="Muchero W."/>
        </authorList>
    </citation>
    <scope>NUCLEOTIDE SEQUENCE [LARGE SCALE GENOMIC DNA]</scope>
    <source>
        <tissue evidence="1">Shoot tip</tissue>
    </source>
</reference>
<protein>
    <submittedName>
        <fullName evidence="1">Uncharacterized protein</fullName>
    </submittedName>
</protein>
<name>A0AAD6KQF5_9ROSI</name>
<evidence type="ECO:0000313" key="2">
    <source>
        <dbReference type="Proteomes" id="UP001162972"/>
    </source>
</evidence>
<comment type="caution">
    <text evidence="1">The sequence shown here is derived from an EMBL/GenBank/DDBJ whole genome shotgun (WGS) entry which is preliminary data.</text>
</comment>
<evidence type="ECO:0000313" key="1">
    <source>
        <dbReference type="EMBL" id="KAJ6427730.1"/>
    </source>
</evidence>
<accession>A0AAD6KQF5</accession>
<organism evidence="1 2">
    <name type="scientific">Salix udensis</name>
    <dbReference type="NCBI Taxonomy" id="889485"/>
    <lineage>
        <taxon>Eukaryota</taxon>
        <taxon>Viridiplantae</taxon>
        <taxon>Streptophyta</taxon>
        <taxon>Embryophyta</taxon>
        <taxon>Tracheophyta</taxon>
        <taxon>Spermatophyta</taxon>
        <taxon>Magnoliopsida</taxon>
        <taxon>eudicotyledons</taxon>
        <taxon>Gunneridae</taxon>
        <taxon>Pentapetalae</taxon>
        <taxon>rosids</taxon>
        <taxon>fabids</taxon>
        <taxon>Malpighiales</taxon>
        <taxon>Salicaceae</taxon>
        <taxon>Saliceae</taxon>
        <taxon>Salix</taxon>
    </lineage>
</organism>
<dbReference type="AlphaFoldDB" id="A0AAD6KQF5"/>
<proteinExistence type="predicted"/>
<dbReference type="EMBL" id="JAPFFJ010000005">
    <property type="protein sequence ID" value="KAJ6427730.1"/>
    <property type="molecule type" value="Genomic_DNA"/>
</dbReference>
<sequence length="56" mass="6191">MAGIFSRNFWVTAIRTVMTPAAGPVIRILTIGSSIATSSRDPPADPNKVWPYFFQH</sequence>
<feature type="non-terminal residue" evidence="1">
    <location>
        <position position="56"/>
    </location>
</feature>